<organism evidence="3 4">
    <name type="scientific">Pseudallescheria apiosperma</name>
    <name type="common">Scedosporium apiospermum</name>
    <dbReference type="NCBI Taxonomy" id="563466"/>
    <lineage>
        <taxon>Eukaryota</taxon>
        <taxon>Fungi</taxon>
        <taxon>Dikarya</taxon>
        <taxon>Ascomycota</taxon>
        <taxon>Pezizomycotina</taxon>
        <taxon>Sordariomycetes</taxon>
        <taxon>Hypocreomycetidae</taxon>
        <taxon>Microascales</taxon>
        <taxon>Microascaceae</taxon>
        <taxon>Scedosporium</taxon>
    </lineage>
</organism>
<dbReference type="SMART" id="SM00444">
    <property type="entry name" value="GYF"/>
    <property type="match status" value="1"/>
</dbReference>
<feature type="compositionally biased region" description="Basic and acidic residues" evidence="1">
    <location>
        <begin position="20"/>
        <end position="40"/>
    </location>
</feature>
<evidence type="ECO:0000256" key="1">
    <source>
        <dbReference type="SAM" id="MobiDB-lite"/>
    </source>
</evidence>
<feature type="compositionally biased region" description="Polar residues" evidence="1">
    <location>
        <begin position="1165"/>
        <end position="1183"/>
    </location>
</feature>
<feature type="compositionally biased region" description="Low complexity" evidence="1">
    <location>
        <begin position="1406"/>
        <end position="1424"/>
    </location>
</feature>
<keyword evidence="4" id="KW-1185">Reference proteome</keyword>
<dbReference type="KEGG" id="sapo:SAPIO_CDS1530"/>
<feature type="compositionally biased region" description="Polar residues" evidence="1">
    <location>
        <begin position="507"/>
        <end position="523"/>
    </location>
</feature>
<feature type="compositionally biased region" description="Low complexity" evidence="1">
    <location>
        <begin position="432"/>
        <end position="444"/>
    </location>
</feature>
<dbReference type="OMA" id="GNTQGPW"/>
<feature type="region of interest" description="Disordered" evidence="1">
    <location>
        <begin position="991"/>
        <end position="1223"/>
    </location>
</feature>
<feature type="compositionally biased region" description="Low complexity" evidence="1">
    <location>
        <begin position="1248"/>
        <end position="1267"/>
    </location>
</feature>
<feature type="compositionally biased region" description="Low complexity" evidence="1">
    <location>
        <begin position="1131"/>
        <end position="1140"/>
    </location>
</feature>
<protein>
    <recommendedName>
        <fullName evidence="2">GYF domain-containing protein</fullName>
    </recommendedName>
</protein>
<dbReference type="OrthoDB" id="48509at2759"/>
<feature type="compositionally biased region" description="Basic and acidic residues" evidence="1">
    <location>
        <begin position="348"/>
        <end position="361"/>
    </location>
</feature>
<dbReference type="InterPro" id="IPR035445">
    <property type="entry name" value="GYF-like_dom_sf"/>
</dbReference>
<feature type="compositionally biased region" description="Basic and acidic residues" evidence="1">
    <location>
        <begin position="1119"/>
        <end position="1130"/>
    </location>
</feature>
<dbReference type="EMBL" id="JOWA01000066">
    <property type="protein sequence ID" value="KEZ45739.1"/>
    <property type="molecule type" value="Genomic_DNA"/>
</dbReference>
<feature type="compositionally biased region" description="Polar residues" evidence="1">
    <location>
        <begin position="54"/>
        <end position="82"/>
    </location>
</feature>
<dbReference type="HOGENOM" id="CLU_001585_1_0_1"/>
<feature type="compositionally biased region" description="Polar residues" evidence="1">
    <location>
        <begin position="206"/>
        <end position="224"/>
    </location>
</feature>
<feature type="compositionally biased region" description="Low complexity" evidence="1">
    <location>
        <begin position="142"/>
        <end position="153"/>
    </location>
</feature>
<dbReference type="InterPro" id="IPR003169">
    <property type="entry name" value="GYF"/>
</dbReference>
<feature type="region of interest" description="Disordered" evidence="1">
    <location>
        <begin position="1"/>
        <end position="91"/>
    </location>
</feature>
<feature type="region of interest" description="Disordered" evidence="1">
    <location>
        <begin position="124"/>
        <end position="541"/>
    </location>
</feature>
<evidence type="ECO:0000259" key="2">
    <source>
        <dbReference type="PROSITE" id="PS50829"/>
    </source>
</evidence>
<evidence type="ECO:0000313" key="3">
    <source>
        <dbReference type="EMBL" id="KEZ45739.1"/>
    </source>
</evidence>
<feature type="region of interest" description="Disordered" evidence="1">
    <location>
        <begin position="618"/>
        <end position="642"/>
    </location>
</feature>
<feature type="compositionally biased region" description="Low complexity" evidence="1">
    <location>
        <begin position="1056"/>
        <end position="1067"/>
    </location>
</feature>
<sequence length="1470" mass="152654">MTTNLPSSFASAAAGQNANRDSRGARADGRGPEWSRRDGRSSNGTLTFRRPSAAPQNQTPQSVTAPDNTMQFPTADSTSTPQAAPVPTDLSAARYSKEHLLGLYRDGVGTASQGSISRLYMDGWNPGAGQLNGHSSRGWGKPQEPQPVQDPDVCWNSAADMRPLGLQEMSLEEKEMFQSDVNSPMKPPPQNKDANQTAGPNGRKASLSQGSGHPYNVTSPTSARPGTRRRESVEPSPFSPSIASPTAGMGRYTRDENFPWFNRKGTDIKESDATDPDADNPPKDATTPQPKPSFGSLLRSSTAGSGGLGSLWQNPQPTPAGTGGSGMGSFGNFALPTSASKPFSSARGESRLAHLIPKDSSENIAAKANEPANPDLNRSWRSRPRTDTDPFGDDSMSASGLLGSARGETPPVSKQGGGQGPFDSTVKGTIGDLGLSGLQLGDQDTAAPLSPSNTNPYRSPPAERGDGEDQEESDFDRLRSGGADPIHAFGTIPSRGYSANAFDGSDRSQTSSAGPNRYTSLSSLGGWPAPPAVTGTPDRERSAFGSAFGNALFSPVGDMSSAGLGALGGVFGAAGGAGSIGPGRGSKLGSLFPPTMQAQMQNQDHDALSDHDLRQNNPLGAIGRSAIPGPGREGENQPRQGQGIFDDAFTAASSRAIFTSADAQPSLTSAAPFAGGQTSGEGPGAQVRQMVMPDRMRWVYLDPQGQVQGPFTGLEMNDWYKANFFTPDLRVKKIEDPDFEPLGQLIRRIGNSREPFLVPQIGIPHGPPPQTGPFSPSGTTGVIPPLSGVFPSYGRTLTAEEQNNLERRKQEEQFIMAQQREFMLRQQALSKFQIPGAASAIPGALHHHSSAHSLQSQPSFGNIASPITVPGAQGAIGQVPAAPGGPGGLFDSSLALPGGPSAAAPGAIGSGAEIFRDEELANLSTPERQVLASLHGPTTAPGPFQQSRTGSQDDGGASLRGQLPATEQLTQDSQGFRERLMEFELLQREREEAAASAAAKSVTPEPEPEAEKIIAQESPAAAPVKESSRSRAKQHAEESRPAPVREQPKKTQPVPSAAASAAAAAAAFGLPMPFPPPEPLHEESPETAPAQPAQPPPMAPWAKEMSSDNQHHKGPSLKEIQEAEARKAAKAEQVAQAARRAALEQEAAELRDKERAASAVIPGLPTSSTWAQQSPVNATSPWTKPSGIKTVGAGSATSAAAEKKRKTLAEIQREEEARKQKAKEIAINSAVAAGLGGAAAGKRYADLASKPNPSSSPSASAAAAALAGPPGSGWATVGAGGKVKVPTGPATTQSRSASVNAMKPVAAAKPVAKPVTASSGSAAKDNATLAMDEFKKWVHRELSRGITGVANIDDFAATLLCLPPDAEMISDAVYANSTTMNGQHFADEFIRRKKLAERGVVERQPSSLGAGDARAGGAFSSSSGAGSGGWSEVAKKGGYSSSAAGREQGSDAIAGAGFKVVPSRKKGGKK</sequence>
<name>A0A084GEH7_PSEDA</name>
<dbReference type="SUPFAM" id="SSF55277">
    <property type="entry name" value="GYF domain"/>
    <property type="match status" value="1"/>
</dbReference>
<dbReference type="PANTHER" id="PTHR14445:SF36">
    <property type="entry name" value="FI03272P-RELATED"/>
    <property type="match status" value="1"/>
</dbReference>
<dbReference type="RefSeq" id="XP_016645538.1">
    <property type="nucleotide sequence ID" value="XM_016784781.1"/>
</dbReference>
<feature type="compositionally biased region" description="Polar residues" evidence="1">
    <location>
        <begin position="1"/>
        <end position="16"/>
    </location>
</feature>
<accession>A0A084GEH7</accession>
<dbReference type="GO" id="GO:0005829">
    <property type="term" value="C:cytosol"/>
    <property type="evidence" value="ECO:0007669"/>
    <property type="project" value="TreeGrafter"/>
</dbReference>
<feature type="compositionally biased region" description="Low complexity" evidence="1">
    <location>
        <begin position="1190"/>
        <end position="1200"/>
    </location>
</feature>
<dbReference type="CDD" id="cd00072">
    <property type="entry name" value="GYF"/>
    <property type="match status" value="1"/>
</dbReference>
<comment type="caution">
    <text evidence="3">The sequence shown here is derived from an EMBL/GenBank/DDBJ whole genome shotgun (WGS) entry which is preliminary data.</text>
</comment>
<dbReference type="Proteomes" id="UP000028545">
    <property type="component" value="Unassembled WGS sequence"/>
</dbReference>
<feature type="region of interest" description="Disordered" evidence="1">
    <location>
        <begin position="933"/>
        <end position="960"/>
    </location>
</feature>
<feature type="region of interest" description="Disordered" evidence="1">
    <location>
        <begin position="1400"/>
        <end position="1447"/>
    </location>
</feature>
<feature type="compositionally biased region" description="Basic and acidic residues" evidence="1">
    <location>
        <begin position="1026"/>
        <end position="1040"/>
    </location>
</feature>
<dbReference type="Gene3D" id="3.30.1490.40">
    <property type="match status" value="1"/>
</dbReference>
<feature type="compositionally biased region" description="Basic and acidic residues" evidence="1">
    <location>
        <begin position="1207"/>
        <end position="1223"/>
    </location>
</feature>
<gene>
    <name evidence="3" type="ORF">SAPIO_CDS1530</name>
</gene>
<feature type="domain" description="GYF" evidence="2">
    <location>
        <begin position="695"/>
        <end position="743"/>
    </location>
</feature>
<proteinExistence type="predicted"/>
<dbReference type="InterPro" id="IPR051640">
    <property type="entry name" value="GRB10-interact_GYF"/>
</dbReference>
<dbReference type="PROSITE" id="PS50829">
    <property type="entry name" value="GYF"/>
    <property type="match status" value="1"/>
</dbReference>
<dbReference type="Pfam" id="PF02213">
    <property type="entry name" value="GYF"/>
    <property type="match status" value="1"/>
</dbReference>
<dbReference type="PANTHER" id="PTHR14445">
    <property type="entry name" value="GRB10 INTERACTING GYF PROTEIN"/>
    <property type="match status" value="1"/>
</dbReference>
<dbReference type="VEuPathDB" id="FungiDB:SAPIO_CDS1530"/>
<dbReference type="GeneID" id="27720602"/>
<reference evidence="3 4" key="1">
    <citation type="journal article" date="2014" name="Genome Announc.">
        <title>Draft genome sequence of the pathogenic fungus Scedosporium apiospermum.</title>
        <authorList>
            <person name="Vandeputte P."/>
            <person name="Ghamrawi S."/>
            <person name="Rechenmann M."/>
            <person name="Iltis A."/>
            <person name="Giraud S."/>
            <person name="Fleury M."/>
            <person name="Thornton C."/>
            <person name="Delhaes L."/>
            <person name="Meyer W."/>
            <person name="Papon N."/>
            <person name="Bouchara J.P."/>
        </authorList>
    </citation>
    <scope>NUCLEOTIDE SEQUENCE [LARGE SCALE GENOMIC DNA]</scope>
    <source>
        <strain evidence="3 4">IHEM 14462</strain>
    </source>
</reference>
<feature type="region of interest" description="Disordered" evidence="1">
    <location>
        <begin position="1246"/>
        <end position="1267"/>
    </location>
</feature>
<evidence type="ECO:0000313" key="4">
    <source>
        <dbReference type="Proteomes" id="UP000028545"/>
    </source>
</evidence>